<dbReference type="Proteomes" id="UP000238823">
    <property type="component" value="Unassembled WGS sequence"/>
</dbReference>
<dbReference type="AlphaFoldDB" id="A0A2S9Y4C3"/>
<accession>A0A2S9Y4C3</accession>
<evidence type="ECO:0000256" key="1">
    <source>
        <dbReference type="SAM" id="MobiDB-lite"/>
    </source>
</evidence>
<evidence type="ECO:0000313" key="4">
    <source>
        <dbReference type="Proteomes" id="UP000238823"/>
    </source>
</evidence>
<comment type="caution">
    <text evidence="3">The sequence shown here is derived from an EMBL/GenBank/DDBJ whole genome shotgun (WGS) entry which is preliminary data.</text>
</comment>
<gene>
    <name evidence="3" type="ORF">ENSA7_61690</name>
</gene>
<feature type="domain" description="Trypsin-co-occurring" evidence="2">
    <location>
        <begin position="35"/>
        <end position="111"/>
    </location>
</feature>
<dbReference type="NCBIfam" id="NF041216">
    <property type="entry name" value="CU044_2847_fam"/>
    <property type="match status" value="1"/>
</dbReference>
<organism evidence="3 4">
    <name type="scientific">Enhygromyxa salina</name>
    <dbReference type="NCBI Taxonomy" id="215803"/>
    <lineage>
        <taxon>Bacteria</taxon>
        <taxon>Pseudomonadati</taxon>
        <taxon>Myxococcota</taxon>
        <taxon>Polyangia</taxon>
        <taxon>Nannocystales</taxon>
        <taxon>Nannocystaceae</taxon>
        <taxon>Enhygromyxa</taxon>
    </lineage>
</organism>
<feature type="region of interest" description="Disordered" evidence="1">
    <location>
        <begin position="1"/>
        <end position="32"/>
    </location>
</feature>
<sequence>MSTISIQVETPEGGAKLSAPYEPASRGPTRGPREKIQALGEQLADVGMSTLTDFIVTPALCFAEAMAKLPEASRPATVTMKFSLAAGVEGNLYIAKGTASGAIEVTTTWDRAKT</sequence>
<dbReference type="Pfam" id="PF19493">
    <property type="entry name" value="Trypco1"/>
    <property type="match status" value="1"/>
</dbReference>
<dbReference type="RefSeq" id="WP_146158338.1">
    <property type="nucleotide sequence ID" value="NZ_PVNL01000119.1"/>
</dbReference>
<protein>
    <recommendedName>
        <fullName evidence="2">Trypsin-co-occurring domain-containing protein</fullName>
    </recommendedName>
</protein>
<proteinExistence type="predicted"/>
<reference evidence="3 4" key="1">
    <citation type="submission" date="2018-03" db="EMBL/GenBank/DDBJ databases">
        <title>Draft Genome Sequences of the Obligatory Marine Myxobacteria Enhygromyxa salina SWB007.</title>
        <authorList>
            <person name="Poehlein A."/>
            <person name="Moghaddam J.A."/>
            <person name="Harms H."/>
            <person name="Alanjari M."/>
            <person name="Koenig G.M."/>
            <person name="Daniel R."/>
            <person name="Schaeberle T.F."/>
        </authorList>
    </citation>
    <scope>NUCLEOTIDE SEQUENCE [LARGE SCALE GENOMIC DNA]</scope>
    <source>
        <strain evidence="3 4">SWB007</strain>
    </source>
</reference>
<name>A0A2S9Y4C3_9BACT</name>
<dbReference type="EMBL" id="PVNL01000119">
    <property type="protein sequence ID" value="PRP99952.1"/>
    <property type="molecule type" value="Genomic_DNA"/>
</dbReference>
<evidence type="ECO:0000259" key="2">
    <source>
        <dbReference type="Pfam" id="PF19493"/>
    </source>
</evidence>
<dbReference type="InterPro" id="IPR045794">
    <property type="entry name" value="Trypco1"/>
</dbReference>
<evidence type="ECO:0000313" key="3">
    <source>
        <dbReference type="EMBL" id="PRP99952.1"/>
    </source>
</evidence>